<dbReference type="GO" id="GO:0042393">
    <property type="term" value="F:histone binding"/>
    <property type="evidence" value="ECO:0007669"/>
    <property type="project" value="UniProtKB-UniRule"/>
</dbReference>
<dbReference type="GO" id="GO:0006355">
    <property type="term" value="P:regulation of DNA-templated transcription"/>
    <property type="evidence" value="ECO:0007669"/>
    <property type="project" value="UniProtKB-UniRule"/>
</dbReference>
<dbReference type="PANTHER" id="PTHR12321:SF98">
    <property type="entry name" value="PHD FINGER PROTEIN ALFIN-LIKE 5"/>
    <property type="match status" value="1"/>
</dbReference>
<sequence>MANLEQVFTNWQGRRAGLLKALTTEADDLYEKCDPEKLNLCLYGKPNGEWEVSLPSECLPPKLPDPTLGINFARDGIAKKVNWLKLVAVHSNAWLLSVAFHEGASSGFDKVDSDILDERLVLCDICEAWFHAKCVNMTPTVADDDHPPEKYTCQSCKDEPPHQCSESCVKIFGKCVVV</sequence>
<dbReference type="GO" id="GO:0000976">
    <property type="term" value="F:transcription cis-regulatory region binding"/>
    <property type="evidence" value="ECO:0007669"/>
    <property type="project" value="TreeGrafter"/>
</dbReference>
<evidence type="ECO:0000256" key="6">
    <source>
        <dbReference type="ARBA" id="ARBA00023163"/>
    </source>
</evidence>
<protein>
    <recommendedName>
        <fullName evidence="7">PHD finger protein ALFIN-LIKE</fullName>
    </recommendedName>
</protein>
<organism evidence="9 10">
    <name type="scientific">Chenopodium quinoa</name>
    <name type="common">Quinoa</name>
    <dbReference type="NCBI Taxonomy" id="63459"/>
    <lineage>
        <taxon>Eukaryota</taxon>
        <taxon>Viridiplantae</taxon>
        <taxon>Streptophyta</taxon>
        <taxon>Embryophyta</taxon>
        <taxon>Tracheophyta</taxon>
        <taxon>Spermatophyta</taxon>
        <taxon>Magnoliopsida</taxon>
        <taxon>eudicotyledons</taxon>
        <taxon>Gunneridae</taxon>
        <taxon>Pentapetalae</taxon>
        <taxon>Caryophyllales</taxon>
        <taxon>Chenopodiaceae</taxon>
        <taxon>Chenopodioideae</taxon>
        <taxon>Atripliceae</taxon>
        <taxon>Chenopodium</taxon>
    </lineage>
</organism>
<evidence type="ECO:0000256" key="4">
    <source>
        <dbReference type="ARBA" id="ARBA00022833"/>
    </source>
</evidence>
<comment type="subcellular location">
    <subcellularLocation>
        <location evidence="7">Nucleus</location>
    </subcellularLocation>
</comment>
<reference evidence="9" key="1">
    <citation type="journal article" date="2017" name="Nature">
        <title>The genome of Chenopodium quinoa.</title>
        <authorList>
            <person name="Jarvis D.E."/>
            <person name="Ho Y.S."/>
            <person name="Lightfoot D.J."/>
            <person name="Schmoeckel S.M."/>
            <person name="Li B."/>
            <person name="Borm T.J.A."/>
            <person name="Ohyanagi H."/>
            <person name="Mineta K."/>
            <person name="Michell C.T."/>
            <person name="Saber N."/>
            <person name="Kharbatia N.M."/>
            <person name="Rupper R.R."/>
            <person name="Sharp A.R."/>
            <person name="Dally N."/>
            <person name="Boughton B.A."/>
            <person name="Woo Y.H."/>
            <person name="Gao G."/>
            <person name="Schijlen E.G.W.M."/>
            <person name="Guo X."/>
            <person name="Momin A.A."/>
            <person name="Negrao S."/>
            <person name="Al-Babili S."/>
            <person name="Gehring C."/>
            <person name="Roessner U."/>
            <person name="Jung C."/>
            <person name="Murphy K."/>
            <person name="Arold S.T."/>
            <person name="Gojobori T."/>
            <person name="van der Linden C.G."/>
            <person name="van Loo E.N."/>
            <person name="Jellen E.N."/>
            <person name="Maughan P.J."/>
            <person name="Tester M."/>
        </authorList>
    </citation>
    <scope>NUCLEOTIDE SEQUENCE [LARGE SCALE GENOMIC DNA]</scope>
    <source>
        <strain evidence="9">cv. PI 614886</strain>
    </source>
</reference>
<comment type="subunit">
    <text evidence="7">Interacts with H3K4me3 and to a lesser extent with H3K4me2.</text>
</comment>
<evidence type="ECO:0000256" key="5">
    <source>
        <dbReference type="ARBA" id="ARBA00023015"/>
    </source>
</evidence>
<evidence type="ECO:0000256" key="7">
    <source>
        <dbReference type="RuleBase" id="RU369089"/>
    </source>
</evidence>
<keyword evidence="10" id="KW-1185">Reference proteome</keyword>
<dbReference type="InterPro" id="IPR045104">
    <property type="entry name" value="Alfin"/>
</dbReference>
<dbReference type="InterPro" id="IPR019787">
    <property type="entry name" value="Znf_PHD-finger"/>
</dbReference>
<dbReference type="InterPro" id="IPR021998">
    <property type="entry name" value="Alfin_N"/>
</dbReference>
<comment type="function">
    <text evidence="7">Histone-binding component that specifically recognizes H3 tails trimethylated on 'Lys-4' (H3K4me3), which mark transcription start sites of virtually all active genes.</text>
</comment>
<keyword evidence="3 7" id="KW-0863">Zinc-finger</keyword>
<accession>A0A803LUD1</accession>
<dbReference type="GO" id="GO:0006325">
    <property type="term" value="P:chromatin organization"/>
    <property type="evidence" value="ECO:0007669"/>
    <property type="project" value="UniProtKB-UniRule"/>
</dbReference>
<keyword evidence="7" id="KW-0156">Chromatin regulator</keyword>
<dbReference type="GO" id="GO:0003712">
    <property type="term" value="F:transcription coregulator activity"/>
    <property type="evidence" value="ECO:0007669"/>
    <property type="project" value="TreeGrafter"/>
</dbReference>
<keyword evidence="4 7" id="KW-0862">Zinc</keyword>
<keyword evidence="2 7" id="KW-0479">Metal-binding</keyword>
<dbReference type="EnsemblPlants" id="AUR62018825-RA">
    <property type="protein sequence ID" value="AUR62018825-RA:cds"/>
    <property type="gene ID" value="AUR62018825"/>
</dbReference>
<keyword evidence="7" id="KW-0539">Nucleus</keyword>
<dbReference type="Gene3D" id="3.30.40.10">
    <property type="entry name" value="Zinc/RING finger domain, C3HC4 (zinc finger)"/>
    <property type="match status" value="1"/>
</dbReference>
<proteinExistence type="inferred from homology"/>
<name>A0A803LUD1_CHEQI</name>
<dbReference type="Pfam" id="PF00628">
    <property type="entry name" value="PHD"/>
    <property type="match status" value="1"/>
</dbReference>
<dbReference type="AlphaFoldDB" id="A0A803LUD1"/>
<dbReference type="GO" id="GO:0005634">
    <property type="term" value="C:nucleus"/>
    <property type="evidence" value="ECO:0007669"/>
    <property type="project" value="UniProtKB-SubCell"/>
</dbReference>
<dbReference type="Pfam" id="PF12165">
    <property type="entry name" value="Alfin"/>
    <property type="match status" value="1"/>
</dbReference>
<feature type="domain" description="Zinc finger PHD-type" evidence="8">
    <location>
        <begin position="109"/>
        <end position="157"/>
    </location>
</feature>
<reference evidence="9" key="2">
    <citation type="submission" date="2021-03" db="UniProtKB">
        <authorList>
            <consortium name="EnsemblPlants"/>
        </authorList>
    </citation>
    <scope>IDENTIFICATION</scope>
</reference>
<evidence type="ECO:0000256" key="2">
    <source>
        <dbReference type="ARBA" id="ARBA00022723"/>
    </source>
</evidence>
<dbReference type="SUPFAM" id="SSF57903">
    <property type="entry name" value="FYVE/PHD zinc finger"/>
    <property type="match status" value="1"/>
</dbReference>
<dbReference type="Gramene" id="AUR62018825-RA">
    <property type="protein sequence ID" value="AUR62018825-RA:cds"/>
    <property type="gene ID" value="AUR62018825"/>
</dbReference>
<dbReference type="InterPro" id="IPR011011">
    <property type="entry name" value="Znf_FYVE_PHD"/>
</dbReference>
<comment type="similarity">
    <text evidence="1 7">Belongs to the Alfin family.</text>
</comment>
<comment type="domain">
    <text evidence="7">The PHD-type zinc finger mediates the binding to H3K4me3.</text>
</comment>
<dbReference type="Proteomes" id="UP000596660">
    <property type="component" value="Unplaced"/>
</dbReference>
<dbReference type="SMART" id="SM00249">
    <property type="entry name" value="PHD"/>
    <property type="match status" value="1"/>
</dbReference>
<evidence type="ECO:0000313" key="9">
    <source>
        <dbReference type="EnsemblPlants" id="AUR62018825-RA:cds"/>
    </source>
</evidence>
<keyword evidence="6 7" id="KW-0804">Transcription</keyword>
<evidence type="ECO:0000259" key="8">
    <source>
        <dbReference type="SMART" id="SM00249"/>
    </source>
</evidence>
<dbReference type="PANTHER" id="PTHR12321">
    <property type="entry name" value="CPG BINDING PROTEIN"/>
    <property type="match status" value="1"/>
</dbReference>
<evidence type="ECO:0000313" key="10">
    <source>
        <dbReference type="Proteomes" id="UP000596660"/>
    </source>
</evidence>
<dbReference type="InterPro" id="IPR001965">
    <property type="entry name" value="Znf_PHD"/>
</dbReference>
<evidence type="ECO:0000256" key="3">
    <source>
        <dbReference type="ARBA" id="ARBA00022771"/>
    </source>
</evidence>
<dbReference type="InterPro" id="IPR013083">
    <property type="entry name" value="Znf_RING/FYVE/PHD"/>
</dbReference>
<evidence type="ECO:0000256" key="1">
    <source>
        <dbReference type="ARBA" id="ARBA00010445"/>
    </source>
</evidence>
<keyword evidence="5 7" id="KW-0805">Transcription regulation</keyword>
<dbReference type="GO" id="GO:0008270">
    <property type="term" value="F:zinc ion binding"/>
    <property type="evidence" value="ECO:0007669"/>
    <property type="project" value="UniProtKB-KW"/>
</dbReference>